<dbReference type="SUPFAM" id="SSF52540">
    <property type="entry name" value="P-loop containing nucleoside triphosphate hydrolases"/>
    <property type="match status" value="2"/>
</dbReference>
<protein>
    <recommendedName>
        <fullName evidence="2">Structural maintenance of chromosomes protein 5</fullName>
    </recommendedName>
</protein>
<name>A0ABQ8GXI8_9PEZI</name>
<keyword evidence="3 4" id="KW-0175">Coiled coil</keyword>
<feature type="coiled-coil region" evidence="4">
    <location>
        <begin position="810"/>
        <end position="945"/>
    </location>
</feature>
<comment type="caution">
    <text evidence="7">The sequence shown here is derived from an EMBL/GenBank/DDBJ whole genome shotgun (WGS) entry which is preliminary data.</text>
</comment>
<feature type="coiled-coil region" evidence="4">
    <location>
        <begin position="420"/>
        <end position="482"/>
    </location>
</feature>
<gene>
    <name evidence="7" type="ORF">B0J12DRAFT_638313</name>
</gene>
<dbReference type="PANTHER" id="PTHR45916">
    <property type="entry name" value="STRUCTURAL MAINTENANCE OF CHROMOSOMES PROTEIN 5"/>
    <property type="match status" value="1"/>
</dbReference>
<evidence type="ECO:0000256" key="2">
    <source>
        <dbReference type="ARBA" id="ARBA00018687"/>
    </source>
</evidence>
<evidence type="ECO:0000256" key="3">
    <source>
        <dbReference type="ARBA" id="ARBA00023054"/>
    </source>
</evidence>
<feature type="domain" description="RecF/RecN/SMC N-terminal" evidence="6">
    <location>
        <begin position="74"/>
        <end position="1069"/>
    </location>
</feature>
<dbReference type="Gene3D" id="3.40.50.300">
    <property type="entry name" value="P-loop containing nucleotide triphosphate hydrolases"/>
    <property type="match status" value="2"/>
</dbReference>
<organism evidence="7 8">
    <name type="scientific">Macrophomina phaseolina</name>
    <dbReference type="NCBI Taxonomy" id="35725"/>
    <lineage>
        <taxon>Eukaryota</taxon>
        <taxon>Fungi</taxon>
        <taxon>Dikarya</taxon>
        <taxon>Ascomycota</taxon>
        <taxon>Pezizomycotina</taxon>
        <taxon>Dothideomycetes</taxon>
        <taxon>Dothideomycetes incertae sedis</taxon>
        <taxon>Botryosphaeriales</taxon>
        <taxon>Botryosphaeriaceae</taxon>
        <taxon>Macrophomina</taxon>
    </lineage>
</organism>
<reference evidence="7 8" key="1">
    <citation type="journal article" date="2021" name="Nat. Commun.">
        <title>Genetic determinants of endophytism in the Arabidopsis root mycobiome.</title>
        <authorList>
            <person name="Mesny F."/>
            <person name="Miyauchi S."/>
            <person name="Thiergart T."/>
            <person name="Pickel B."/>
            <person name="Atanasova L."/>
            <person name="Karlsson M."/>
            <person name="Huettel B."/>
            <person name="Barry K.W."/>
            <person name="Haridas S."/>
            <person name="Chen C."/>
            <person name="Bauer D."/>
            <person name="Andreopoulos W."/>
            <person name="Pangilinan J."/>
            <person name="LaButti K."/>
            <person name="Riley R."/>
            <person name="Lipzen A."/>
            <person name="Clum A."/>
            <person name="Drula E."/>
            <person name="Henrissat B."/>
            <person name="Kohler A."/>
            <person name="Grigoriev I.V."/>
            <person name="Martin F.M."/>
            <person name="Hacquard S."/>
        </authorList>
    </citation>
    <scope>NUCLEOTIDE SEQUENCE [LARGE SCALE GENOMIC DNA]</scope>
    <source>
        <strain evidence="7 8">MPI-SDFR-AT-0080</strain>
    </source>
</reference>
<feature type="coiled-coil region" evidence="4">
    <location>
        <begin position="681"/>
        <end position="774"/>
    </location>
</feature>
<dbReference type="InterPro" id="IPR003395">
    <property type="entry name" value="RecF/RecN/SMC_N"/>
</dbReference>
<evidence type="ECO:0000313" key="8">
    <source>
        <dbReference type="Proteomes" id="UP000774617"/>
    </source>
</evidence>
<dbReference type="Pfam" id="PF02463">
    <property type="entry name" value="SMC_N"/>
    <property type="match status" value="1"/>
</dbReference>
<evidence type="ECO:0000313" key="7">
    <source>
        <dbReference type="EMBL" id="KAH7064889.1"/>
    </source>
</evidence>
<dbReference type="Proteomes" id="UP000774617">
    <property type="component" value="Unassembled WGS sequence"/>
</dbReference>
<feature type="region of interest" description="Disordered" evidence="5">
    <location>
        <begin position="1"/>
        <end position="72"/>
    </location>
</feature>
<sequence>MARIRHSSEVEDDDSGEDSYLSQSRRPAKRPRVEDDVSEASNEPVLPDSYRSQPRHDASSSNEHTPLKHQPGSIVRVKLTNFVTYTSAEFLLGPSLNMIIGPNGTGKSTLVCAICLGLGWGPQHLGRAKELGEFVKHGAREAEIEIELSKGPKHQRNPVIRRTIRREGNKTSFTLNGQQTTHKQITALCKSFAIQIDNLCQFLPQDRVVEFAALNPVQLLEQTQRAAAPDYMNEWHEQLKELRKEQKLKMDARNRENETLRDLQNRHNLQRADVERMQERQALTDKMYAYTRLRPFVHYRTAKERYDASNQACKDAQHELRQLQQREQPAIDALEDKRNYHKQVEQVAGKRARLLQRMERTAEGIRQEMGELQTQIDDKENERTAEKNSNKERARQRDKLVRDIKIIEERMKERPPDFDAAAYNERAREKQRAARELQTQNHDSIQQQREIVNQIRTLEAQKQQVQTEIENLKSQAGQRSNKLKGLSADTWRAWDWIQKNRDQLTGEVFGPPVVSCSVNDNRFANAVESMFQRGDLLAFTVTNRRDFGVLSRTFRNMNLKDIHIKEATRPRESWRPIMPTDELGQLNLSGFLIDCLSGPDPVLSSLCDSLRLHQCAVSLQDHNDEQFERIKRSSIQRWVAGRSSYQVTRRREYGDQAVSTIVRQVNPARIWTDQPVDIGAEREHQAKIRDLNHDIEEFTNQGRELSAQIQTNKEQIQQLGREKDEIDKEKHDLQKIRGEFEGLQTKKDTCEFRLQELQAELRDTAERVENIDVATDDLVLRKGQLAIDYANSVRGLLDLHQEVYEAEIVLAEAKSELQVSEERSQDIRREIAVHQENIRGLKAEKERLKKEAERMRDEVNRINNERSEEEEALVENIQATISLEDLEAEITAFESRLKLLHGGDPNAIRDFERRARRIEELERRLEELDKELEELQGRIEEIKSRWEPELDALVQNISDAFSFNFSKIGCAGQVSIYKAEDFSDWAIQIQVKFREQEQLSILDSHRQSGGERAVSTIFYLMALQSLARSPFRVVDEINQGMDPRNERMVHERMVDIACQEHTSQYFLITPKLLHGLKFHPRMTVHCIASGEYMPIDYRELDFKTLVDVALRVKGRA</sequence>
<feature type="compositionally biased region" description="Basic and acidic residues" evidence="5">
    <location>
        <begin position="376"/>
        <end position="397"/>
    </location>
</feature>
<evidence type="ECO:0000256" key="5">
    <source>
        <dbReference type="SAM" id="MobiDB-lite"/>
    </source>
</evidence>
<evidence type="ECO:0000256" key="1">
    <source>
        <dbReference type="ARBA" id="ARBA00010171"/>
    </source>
</evidence>
<comment type="similarity">
    <text evidence="1">Belongs to the SMC family. SMC5 subfamily.</text>
</comment>
<feature type="coiled-coil region" evidence="4">
    <location>
        <begin position="236"/>
        <end position="326"/>
    </location>
</feature>
<evidence type="ECO:0000256" key="4">
    <source>
        <dbReference type="SAM" id="Coils"/>
    </source>
</evidence>
<evidence type="ECO:0000259" key="6">
    <source>
        <dbReference type="Pfam" id="PF02463"/>
    </source>
</evidence>
<dbReference type="InterPro" id="IPR027417">
    <property type="entry name" value="P-loop_NTPase"/>
</dbReference>
<feature type="region of interest" description="Disordered" evidence="5">
    <location>
        <begin position="366"/>
        <end position="397"/>
    </location>
</feature>
<proteinExistence type="inferred from homology"/>
<keyword evidence="8" id="KW-1185">Reference proteome</keyword>
<dbReference type="EMBL" id="JAGTJR010000001">
    <property type="protein sequence ID" value="KAH7064889.1"/>
    <property type="molecule type" value="Genomic_DNA"/>
</dbReference>
<accession>A0ABQ8GXI8</accession>
<dbReference type="PANTHER" id="PTHR45916:SF1">
    <property type="entry name" value="STRUCTURAL MAINTENANCE OF CHROMOSOMES PROTEIN 5"/>
    <property type="match status" value="1"/>
</dbReference>